<keyword evidence="2" id="KW-1185">Reference proteome</keyword>
<accession>A0A9X1H9K6</accession>
<evidence type="ECO:0000313" key="1">
    <source>
        <dbReference type="EMBL" id="MBZ4035238.1"/>
    </source>
</evidence>
<dbReference type="RefSeq" id="WP_223705928.1">
    <property type="nucleotide sequence ID" value="NZ_JAINUY010000003.1"/>
</dbReference>
<name>A0A9X1H9K6_9FLAO</name>
<gene>
    <name evidence="1" type="ORF">K6T82_10705</name>
</gene>
<sequence>MELHFEDFALTVRAGDLDVPYGLSDEALFLSVRSHLAGLLGFRGTEIFCFGPAPDNTADGQDALLENGVFYRIIAYGKNLGIDGQSTAQEILEGYRFLVENFEPRWASVFIEEGLEKREVTIELMYQEAF</sequence>
<evidence type="ECO:0000313" key="2">
    <source>
        <dbReference type="Proteomes" id="UP001139366"/>
    </source>
</evidence>
<proteinExistence type="predicted"/>
<dbReference type="Proteomes" id="UP001139366">
    <property type="component" value="Unassembled WGS sequence"/>
</dbReference>
<comment type="caution">
    <text evidence="1">The sequence shown here is derived from an EMBL/GenBank/DDBJ whole genome shotgun (WGS) entry which is preliminary data.</text>
</comment>
<protein>
    <submittedName>
        <fullName evidence="1">Uncharacterized protein</fullName>
    </submittedName>
</protein>
<dbReference type="EMBL" id="JAINUY010000003">
    <property type="protein sequence ID" value="MBZ4035238.1"/>
    <property type="molecule type" value="Genomic_DNA"/>
</dbReference>
<organism evidence="1 2">
    <name type="scientific">Flavobacterium potami</name>
    <dbReference type="NCBI Taxonomy" id="2872310"/>
    <lineage>
        <taxon>Bacteria</taxon>
        <taxon>Pseudomonadati</taxon>
        <taxon>Bacteroidota</taxon>
        <taxon>Flavobacteriia</taxon>
        <taxon>Flavobacteriales</taxon>
        <taxon>Flavobacteriaceae</taxon>
        <taxon>Flavobacterium</taxon>
    </lineage>
</organism>
<reference evidence="1 2" key="1">
    <citation type="journal article" date="2023" name="Antonie Van Leeuwenhoek">
        <title>Flavobacterium potami sp. nov., a multi-metal resistance genes harbouring bacterium isolated from shallow river silt.</title>
        <authorList>
            <person name="Li S."/>
            <person name="Mao S."/>
            <person name="Mu W."/>
            <person name="Guo B."/>
            <person name="Li C."/>
            <person name="Zhu Q."/>
            <person name="Hou X."/>
            <person name="Zhao Y."/>
            <person name="Wei S."/>
            <person name="Liu H."/>
            <person name="Liu A."/>
        </authorList>
    </citation>
    <scope>NUCLEOTIDE SEQUENCE [LARGE SCALE GENOMIC DNA]</scope>
    <source>
        <strain evidence="1 2">17A</strain>
    </source>
</reference>
<dbReference type="AlphaFoldDB" id="A0A9X1H9K6"/>